<dbReference type="EMBL" id="PJQL01000872">
    <property type="protein sequence ID" value="RCH92130.1"/>
    <property type="molecule type" value="Genomic_DNA"/>
</dbReference>
<evidence type="ECO:0000313" key="3">
    <source>
        <dbReference type="Proteomes" id="UP000252139"/>
    </source>
</evidence>
<sequence>MNNNTVTTLTTNCSSCRAPLPIDSAYRTCQTCREQVAATRRRRRAEQEEQEGSPQGSVQLQLLPDPPEYLKNLLASTDTQGRHFKDSLRQYNTTFAFTSLGCDIVSAEGRNANNNRGGLNSFQIHDALCHSQGSLLPVEDKNIRTILKAAKEDTSAPGPSNVVINEKTSMPIANKNTSVQAVLTAPTPSISQKNKTTTNEQKQIRCPSCGGADHSRSSSKLCPMNKAKTKPLKPKDTVEKTFVIKTSLANTCKYPKFITLVQEVVDHITQLVYDGSIFTNYYFLGLLENGEELPTITQNLFYNIFCIFAGQGKHASDSIKKSFKTFCESTSLIQSDLNNYVHRKLQELSFVKKLNTNKYRQLKEYTLAAINSNKALETTSKPNSIDKKDIDAVQTFIKTVQASIQYKTFMPLKYTDPRGSRYFSLLPLLTKQCDNKIKPGQKNNNDLTL</sequence>
<dbReference type="AlphaFoldDB" id="A0A367JQA1"/>
<comment type="caution">
    <text evidence="2">The sequence shown here is derived from an EMBL/GenBank/DDBJ whole genome shotgun (WGS) entry which is preliminary data.</text>
</comment>
<evidence type="ECO:0000313" key="2">
    <source>
        <dbReference type="EMBL" id="RCH92130.1"/>
    </source>
</evidence>
<keyword evidence="3" id="KW-1185">Reference proteome</keyword>
<gene>
    <name evidence="2" type="ORF">CU097_003672</name>
</gene>
<accession>A0A367JQA1</accession>
<feature type="non-terminal residue" evidence="2">
    <location>
        <position position="449"/>
    </location>
</feature>
<organism evidence="2 3">
    <name type="scientific">Rhizopus azygosporus</name>
    <name type="common">Rhizopus microsporus var. azygosporus</name>
    <dbReference type="NCBI Taxonomy" id="86630"/>
    <lineage>
        <taxon>Eukaryota</taxon>
        <taxon>Fungi</taxon>
        <taxon>Fungi incertae sedis</taxon>
        <taxon>Mucoromycota</taxon>
        <taxon>Mucoromycotina</taxon>
        <taxon>Mucoromycetes</taxon>
        <taxon>Mucorales</taxon>
        <taxon>Mucorineae</taxon>
        <taxon>Rhizopodaceae</taxon>
        <taxon>Rhizopus</taxon>
    </lineage>
</organism>
<dbReference type="OrthoDB" id="2287173at2759"/>
<reference evidence="2 3" key="1">
    <citation type="journal article" date="2018" name="G3 (Bethesda)">
        <title>Phylogenetic and Phylogenomic Definition of Rhizopus Species.</title>
        <authorList>
            <person name="Gryganskyi A.P."/>
            <person name="Golan J."/>
            <person name="Dolatabadi S."/>
            <person name="Mondo S."/>
            <person name="Robb S."/>
            <person name="Idnurm A."/>
            <person name="Muszewska A."/>
            <person name="Steczkiewicz K."/>
            <person name="Masonjones S."/>
            <person name="Liao H.L."/>
            <person name="Gajdeczka M.T."/>
            <person name="Anike F."/>
            <person name="Vuek A."/>
            <person name="Anishchenko I.M."/>
            <person name="Voigt K."/>
            <person name="de Hoog G.S."/>
            <person name="Smith M.E."/>
            <person name="Heitman J."/>
            <person name="Vilgalys R."/>
            <person name="Stajich J.E."/>
        </authorList>
    </citation>
    <scope>NUCLEOTIDE SEQUENCE [LARGE SCALE GENOMIC DNA]</scope>
    <source>
        <strain evidence="2 3">CBS 357.93</strain>
    </source>
</reference>
<feature type="compositionally biased region" description="Polar residues" evidence="1">
    <location>
        <begin position="184"/>
        <end position="201"/>
    </location>
</feature>
<name>A0A367JQA1_RHIAZ</name>
<protein>
    <submittedName>
        <fullName evidence="2">Uncharacterized protein</fullName>
    </submittedName>
</protein>
<dbReference type="Proteomes" id="UP000252139">
    <property type="component" value="Unassembled WGS sequence"/>
</dbReference>
<feature type="region of interest" description="Disordered" evidence="1">
    <location>
        <begin position="184"/>
        <end position="226"/>
    </location>
</feature>
<proteinExistence type="predicted"/>
<evidence type="ECO:0000256" key="1">
    <source>
        <dbReference type="SAM" id="MobiDB-lite"/>
    </source>
</evidence>